<dbReference type="Proteomes" id="UP000033116">
    <property type="component" value="Chromosome"/>
</dbReference>
<dbReference type="HOGENOM" id="CLU_194999_0_0_2"/>
<protein>
    <recommendedName>
        <fullName evidence="4">DUF4405 domain-containing protein</fullName>
    </recommendedName>
</protein>
<proteinExistence type="predicted"/>
<keyword evidence="1" id="KW-1133">Transmembrane helix</keyword>
<gene>
    <name evidence="2" type="ORF">MSMAP_3206</name>
</gene>
<dbReference type="EMBL" id="CP009511">
    <property type="protein sequence ID" value="AKB63191.1"/>
    <property type="molecule type" value="Genomic_DNA"/>
</dbReference>
<sequence length="64" mass="7729">MGLTKATWIWLHNRAGILIIILVIIHLILHWNWIVRTTRNFFGKEKGELEENEDKKIEDKIEKY</sequence>
<evidence type="ECO:0000256" key="1">
    <source>
        <dbReference type="SAM" id="Phobius"/>
    </source>
</evidence>
<accession>A0A0E3LTA7</accession>
<reference evidence="2 3" key="1">
    <citation type="submission" date="2014-07" db="EMBL/GenBank/DDBJ databases">
        <title>Methanogenic archaea and the global carbon cycle.</title>
        <authorList>
            <person name="Henriksen J.R."/>
            <person name="Luke J."/>
            <person name="Reinhart S."/>
            <person name="Benedict M.N."/>
            <person name="Youngblut N.D."/>
            <person name="Metcalf M.E."/>
            <person name="Whitaker R.J."/>
            <person name="Metcalf W.W."/>
        </authorList>
    </citation>
    <scope>NUCLEOTIDE SEQUENCE [LARGE SCALE GENOMIC DNA]</scope>
    <source>
        <strain evidence="2 3">SarPi</strain>
    </source>
</reference>
<dbReference type="PATRIC" id="fig|1434115.4.peg.4049"/>
<keyword evidence="1" id="KW-0812">Transmembrane</keyword>
<evidence type="ECO:0000313" key="3">
    <source>
        <dbReference type="Proteomes" id="UP000033116"/>
    </source>
</evidence>
<organism evidence="2 3">
    <name type="scientific">Methanosarcina mazei SarPi</name>
    <dbReference type="NCBI Taxonomy" id="1434115"/>
    <lineage>
        <taxon>Archaea</taxon>
        <taxon>Methanobacteriati</taxon>
        <taxon>Methanobacteriota</taxon>
        <taxon>Stenosarchaea group</taxon>
        <taxon>Methanomicrobia</taxon>
        <taxon>Methanosarcinales</taxon>
        <taxon>Methanosarcinaceae</taxon>
        <taxon>Methanosarcina</taxon>
    </lineage>
</organism>
<evidence type="ECO:0000313" key="2">
    <source>
        <dbReference type="EMBL" id="AKB63191.1"/>
    </source>
</evidence>
<evidence type="ECO:0008006" key="4">
    <source>
        <dbReference type="Google" id="ProtNLM"/>
    </source>
</evidence>
<name>A0A0E3LTA7_METMZ</name>
<dbReference type="AlphaFoldDB" id="A0A0E3LTA7"/>
<keyword evidence="1" id="KW-0472">Membrane</keyword>
<feature type="transmembrane region" description="Helical" evidence="1">
    <location>
        <begin position="15"/>
        <end position="35"/>
    </location>
</feature>